<dbReference type="GO" id="GO:0005634">
    <property type="term" value="C:nucleus"/>
    <property type="evidence" value="ECO:0007669"/>
    <property type="project" value="UniProtKB-SubCell"/>
</dbReference>
<evidence type="ECO:0008006" key="14">
    <source>
        <dbReference type="Google" id="ProtNLM"/>
    </source>
</evidence>
<dbReference type="Proteomes" id="UP000797356">
    <property type="component" value="Chromosome 13"/>
</dbReference>
<dbReference type="EMBL" id="CM017884">
    <property type="protein sequence ID" value="KAG1366813.1"/>
    <property type="molecule type" value="Genomic_DNA"/>
</dbReference>
<evidence type="ECO:0000256" key="9">
    <source>
        <dbReference type="SAM" id="MobiDB-lite"/>
    </source>
</evidence>
<dbReference type="UniPathway" id="UPA00143"/>
<keyword evidence="6" id="KW-0808">Transferase</keyword>
<feature type="domain" description="U-box" evidence="10">
    <location>
        <begin position="233"/>
        <end position="264"/>
    </location>
</feature>
<evidence type="ECO:0000259" key="11">
    <source>
        <dbReference type="Pfam" id="PF10408"/>
    </source>
</evidence>
<comment type="similarity">
    <text evidence="4">Belongs to the ubiquitin conjugation factor E4 family.</text>
</comment>
<evidence type="ECO:0000256" key="2">
    <source>
        <dbReference type="ARBA" id="ARBA00004496"/>
    </source>
</evidence>
<gene>
    <name evidence="12" type="ORF">COCNU_13G006030</name>
</gene>
<dbReference type="Pfam" id="PF10408">
    <property type="entry name" value="Ufd2P_core"/>
    <property type="match status" value="1"/>
</dbReference>
<comment type="pathway">
    <text evidence="3">Protein modification; protein ubiquitination.</text>
</comment>
<dbReference type="InterPro" id="IPR019474">
    <property type="entry name" value="Ub_conjug_fac_E4_core"/>
</dbReference>
<organism evidence="12 13">
    <name type="scientific">Cocos nucifera</name>
    <name type="common">Coconut palm</name>
    <dbReference type="NCBI Taxonomy" id="13894"/>
    <lineage>
        <taxon>Eukaryota</taxon>
        <taxon>Viridiplantae</taxon>
        <taxon>Streptophyta</taxon>
        <taxon>Embryophyta</taxon>
        <taxon>Tracheophyta</taxon>
        <taxon>Spermatophyta</taxon>
        <taxon>Magnoliopsida</taxon>
        <taxon>Liliopsida</taxon>
        <taxon>Arecaceae</taxon>
        <taxon>Arecoideae</taxon>
        <taxon>Cocoseae</taxon>
        <taxon>Attaleinae</taxon>
        <taxon>Cocos</taxon>
    </lineage>
</organism>
<evidence type="ECO:0000256" key="6">
    <source>
        <dbReference type="ARBA" id="ARBA00022679"/>
    </source>
</evidence>
<evidence type="ECO:0000256" key="7">
    <source>
        <dbReference type="ARBA" id="ARBA00022786"/>
    </source>
</evidence>
<keyword evidence="5" id="KW-0963">Cytoplasm</keyword>
<reference evidence="12" key="1">
    <citation type="journal article" date="2017" name="Gigascience">
        <title>The genome draft of coconut (Cocos nucifera).</title>
        <authorList>
            <person name="Xiao Y."/>
            <person name="Xu P."/>
            <person name="Fan H."/>
            <person name="Baudouin L."/>
            <person name="Xia W."/>
            <person name="Bocs S."/>
            <person name="Xu J."/>
            <person name="Li Q."/>
            <person name="Guo A."/>
            <person name="Zhou L."/>
            <person name="Li J."/>
            <person name="Wu Y."/>
            <person name="Ma Z."/>
            <person name="Armero A."/>
            <person name="Issali A.E."/>
            <person name="Liu N."/>
            <person name="Peng M."/>
            <person name="Yang Y."/>
        </authorList>
    </citation>
    <scope>NUCLEOTIDE SEQUENCE</scope>
    <source>
        <tissue evidence="12">Spear leaf of Hainan Tall coconut</tissue>
    </source>
</reference>
<feature type="region of interest" description="Disordered" evidence="9">
    <location>
        <begin position="268"/>
        <end position="290"/>
    </location>
</feature>
<dbReference type="OrthoDB" id="1673261at2759"/>
<evidence type="ECO:0000256" key="4">
    <source>
        <dbReference type="ARBA" id="ARBA00007434"/>
    </source>
</evidence>
<dbReference type="GO" id="GO:0006511">
    <property type="term" value="P:ubiquitin-dependent protein catabolic process"/>
    <property type="evidence" value="ECO:0007669"/>
    <property type="project" value="InterPro"/>
</dbReference>
<dbReference type="InterPro" id="IPR003613">
    <property type="entry name" value="Ubox_domain"/>
</dbReference>
<dbReference type="AlphaFoldDB" id="A0A8K0NBK9"/>
<dbReference type="Pfam" id="PF04564">
    <property type="entry name" value="U-box"/>
    <property type="match status" value="1"/>
</dbReference>
<evidence type="ECO:0000313" key="12">
    <source>
        <dbReference type="EMBL" id="KAG1366813.1"/>
    </source>
</evidence>
<dbReference type="SUPFAM" id="SSF57850">
    <property type="entry name" value="RING/U-box"/>
    <property type="match status" value="1"/>
</dbReference>
<keyword evidence="7" id="KW-0833">Ubl conjugation pathway</keyword>
<sequence length="290" mass="33026">MNASSEEVAAWIDNANCEKTDGHVNNIGEASLFEGHQLSLDHLVRNLLKLYVEIEFTGSHTQFFDKFTIRHNIAELLEYLWNVPSHRNTWRQIAREEEKGVYLNFLNFLINDSIYLLDESLNKILELKEIEAEMADSAAWERRPAQIVRFDMKLANEDVGMLAFTSEQIPAPFLLPEMLFASTADILWKIGEDGRIIQEFVQLGVKAREAASEAMDAEAALGEIPDEFLDPIQTDPFSRSHLTQDMLIPNTELKLRIEEFIRSQALRMHSQGSSNTRAAEPADGVTDMEE</sequence>
<accession>A0A8K0NBK9</accession>
<dbReference type="Gene3D" id="3.30.40.10">
    <property type="entry name" value="Zinc/RING finger domain, C3HC4 (zinc finger)"/>
    <property type="match status" value="1"/>
</dbReference>
<dbReference type="InterPro" id="IPR013083">
    <property type="entry name" value="Znf_RING/FYVE/PHD"/>
</dbReference>
<evidence type="ECO:0000259" key="10">
    <source>
        <dbReference type="Pfam" id="PF04564"/>
    </source>
</evidence>
<dbReference type="PANTHER" id="PTHR13931">
    <property type="entry name" value="UBIQUITINATION FACTOR E4"/>
    <property type="match status" value="1"/>
</dbReference>
<evidence type="ECO:0000256" key="8">
    <source>
        <dbReference type="ARBA" id="ARBA00023242"/>
    </source>
</evidence>
<evidence type="ECO:0000313" key="13">
    <source>
        <dbReference type="Proteomes" id="UP000797356"/>
    </source>
</evidence>
<dbReference type="PANTHER" id="PTHR13931:SF2">
    <property type="entry name" value="UBIQUITIN CONJUGATION FACTOR E4 B"/>
    <property type="match status" value="1"/>
</dbReference>
<feature type="domain" description="Ubiquitin conjugation factor E4 core" evidence="11">
    <location>
        <begin position="30"/>
        <end position="179"/>
    </location>
</feature>
<proteinExistence type="inferred from homology"/>
<dbReference type="GO" id="GO:0034450">
    <property type="term" value="F:ubiquitin-ubiquitin ligase activity"/>
    <property type="evidence" value="ECO:0007669"/>
    <property type="project" value="InterPro"/>
</dbReference>
<dbReference type="GO" id="GO:0000209">
    <property type="term" value="P:protein polyubiquitination"/>
    <property type="evidence" value="ECO:0007669"/>
    <property type="project" value="TreeGrafter"/>
</dbReference>
<dbReference type="GO" id="GO:0005737">
    <property type="term" value="C:cytoplasm"/>
    <property type="evidence" value="ECO:0007669"/>
    <property type="project" value="UniProtKB-SubCell"/>
</dbReference>
<comment type="subcellular location">
    <subcellularLocation>
        <location evidence="2">Cytoplasm</location>
    </subcellularLocation>
    <subcellularLocation>
        <location evidence="1">Nucleus</location>
    </subcellularLocation>
</comment>
<protein>
    <recommendedName>
        <fullName evidence="14">Ubiquitin conjugation factor E4</fullName>
    </recommendedName>
</protein>
<evidence type="ECO:0000256" key="3">
    <source>
        <dbReference type="ARBA" id="ARBA00004906"/>
    </source>
</evidence>
<reference evidence="12" key="2">
    <citation type="submission" date="2019-07" db="EMBL/GenBank/DDBJ databases">
        <authorList>
            <person name="Yang Y."/>
            <person name="Bocs S."/>
            <person name="Baudouin L."/>
        </authorList>
    </citation>
    <scope>NUCLEOTIDE SEQUENCE</scope>
    <source>
        <tissue evidence="12">Spear leaf of Hainan Tall coconut</tissue>
    </source>
</reference>
<evidence type="ECO:0000256" key="5">
    <source>
        <dbReference type="ARBA" id="ARBA00022490"/>
    </source>
</evidence>
<keyword evidence="8" id="KW-0539">Nucleus</keyword>
<dbReference type="InterPro" id="IPR045132">
    <property type="entry name" value="UBE4"/>
</dbReference>
<name>A0A8K0NBK9_COCNU</name>
<comment type="caution">
    <text evidence="12">The sequence shown here is derived from an EMBL/GenBank/DDBJ whole genome shotgun (WGS) entry which is preliminary data.</text>
</comment>
<evidence type="ECO:0000256" key="1">
    <source>
        <dbReference type="ARBA" id="ARBA00004123"/>
    </source>
</evidence>
<dbReference type="GO" id="GO:0036503">
    <property type="term" value="P:ERAD pathway"/>
    <property type="evidence" value="ECO:0007669"/>
    <property type="project" value="InterPro"/>
</dbReference>
<dbReference type="GO" id="GO:0000151">
    <property type="term" value="C:ubiquitin ligase complex"/>
    <property type="evidence" value="ECO:0007669"/>
    <property type="project" value="InterPro"/>
</dbReference>
<keyword evidence="13" id="KW-1185">Reference proteome</keyword>